<keyword evidence="2" id="KW-0732">Signal</keyword>
<dbReference type="EMBL" id="FODT01000001">
    <property type="protein sequence ID" value="SEO07830.1"/>
    <property type="molecule type" value="Genomic_DNA"/>
</dbReference>
<sequence length="97" mass="9901">MSFRMSRIAGMAAAVLLATTMIAGAQSQTDTRGNAMGSERVGNGRAMERGTVAPAPGMTTGSSGRMNGANHPTPQSTQGDVGPEGNNNGTQTGTYRR</sequence>
<dbReference type="AlphaFoldDB" id="A0A1H8LRW0"/>
<evidence type="ECO:0000256" key="2">
    <source>
        <dbReference type="SAM" id="SignalP"/>
    </source>
</evidence>
<name>A0A1H8LRW0_9BRAD</name>
<evidence type="ECO:0000313" key="4">
    <source>
        <dbReference type="Proteomes" id="UP000199615"/>
    </source>
</evidence>
<evidence type="ECO:0000313" key="3">
    <source>
        <dbReference type="EMBL" id="SEO07830.1"/>
    </source>
</evidence>
<reference evidence="4" key="1">
    <citation type="submission" date="2016-10" db="EMBL/GenBank/DDBJ databases">
        <authorList>
            <person name="Varghese N."/>
            <person name="Submissions S."/>
        </authorList>
    </citation>
    <scope>NUCLEOTIDE SEQUENCE [LARGE SCALE GENOMIC DNA]</scope>
    <source>
        <strain evidence="4">DSM 123</strain>
    </source>
</reference>
<feature type="chain" id="PRO_5011571142" evidence="2">
    <location>
        <begin position="26"/>
        <end position="97"/>
    </location>
</feature>
<organism evidence="3 4">
    <name type="scientific">Rhodopseudomonas pseudopalustris</name>
    <dbReference type="NCBI Taxonomy" id="1513892"/>
    <lineage>
        <taxon>Bacteria</taxon>
        <taxon>Pseudomonadati</taxon>
        <taxon>Pseudomonadota</taxon>
        <taxon>Alphaproteobacteria</taxon>
        <taxon>Hyphomicrobiales</taxon>
        <taxon>Nitrobacteraceae</taxon>
        <taxon>Rhodopseudomonas</taxon>
    </lineage>
</organism>
<protein>
    <submittedName>
        <fullName evidence="3">Uncharacterized protein</fullName>
    </submittedName>
</protein>
<dbReference type="OrthoDB" id="8141556at2"/>
<dbReference type="Proteomes" id="UP000199615">
    <property type="component" value="Unassembled WGS sequence"/>
</dbReference>
<gene>
    <name evidence="3" type="ORF">SAMN05444123_101194</name>
</gene>
<dbReference type="RefSeq" id="WP_011504661.1">
    <property type="nucleotide sequence ID" value="NZ_FODT01000001.1"/>
</dbReference>
<feature type="signal peptide" evidence="2">
    <location>
        <begin position="1"/>
        <end position="25"/>
    </location>
</feature>
<proteinExistence type="predicted"/>
<feature type="region of interest" description="Disordered" evidence="1">
    <location>
        <begin position="25"/>
        <end position="97"/>
    </location>
</feature>
<accession>A0A1H8LRW0</accession>
<evidence type="ECO:0000256" key="1">
    <source>
        <dbReference type="SAM" id="MobiDB-lite"/>
    </source>
</evidence>
<feature type="compositionally biased region" description="Polar residues" evidence="1">
    <location>
        <begin position="59"/>
        <end position="97"/>
    </location>
</feature>
<keyword evidence="4" id="KW-1185">Reference proteome</keyword>